<feature type="non-terminal residue" evidence="1">
    <location>
        <position position="3028"/>
    </location>
</feature>
<dbReference type="Proteomes" id="UP001162501">
    <property type="component" value="Unassembled WGS sequence"/>
</dbReference>
<dbReference type="EMBL" id="CATOBB020000454">
    <property type="protein sequence ID" value="CAM9161229.1"/>
    <property type="molecule type" value="Genomic_DNA"/>
</dbReference>
<proteinExistence type="predicted"/>
<name>A0ACB1KFA2_RANTA</name>
<sequence>MTVERHQARSPASMTSELEVLRALRLLFEHHKALDEKLREELRRTLQRCSSLEEELSTKHREVQSQREQGWESAKQARVVATVAEDFETDEDVPDGEGDGPTLFSSAGQLLPSGQADADTLPVKLQEHLDAINKQIRWIQEEESTEQRAEETESRAGRARLGSLRRFESLSSLNLCPASSLASSCPPSRAPSPPRRRRRSLAHEGDRLGIMTAVQSQREQDWESAQQTRVVATMAQDFESDEDVSDGEGDRVTLFSSAGQLPPSGQADADTLPVMPREQLDTISEETRWLQEERESMEQRAEETESRVGGARFCSLWRFFLSRFKSLSSLNLCLASSLAGSCPPSRERSRPRRRWHSLAREGDQLDVMTPVQSQREQGWESAKQARVVATVAEDFETDEDVPDGEGDGPTLFSSAGQLLPSGQADADTLPVKLQEHLDAINKQIRWIQEEESTEQRAEETESRAGRARLGSLRRFESLSSLNLCPASSLASSCPPSRAPSPPRRRRRSLAHEGDRLGIMTAVQSQREQDWESAQQTRVVATMAQDFESDEDVSDGEGDRVTLFSSAGQLPPSGQADADTLPVMPREQLDTISEETRWIQEEESTEQRAEETESRAGRARLGSLRRFESLSSLNLCPASSLASSCPPSRAPSPPRRRRRSLAHEGDRLGIMTAVQSQREQDWESAQQTRVVATMAQDFESDEDVSDGEGDRVTLFSSAGQLPPSGQADADTLPVMPREQLDTISEETRWLQEERESTEQRAEETESRVGGARFCSLWHFFCLFVCFFWSRFKSLSSLNLCLASSLAGSCPPSRERSHPRRRWHSLACEGDQLDVMTPVQSQREQGWESAKQARVVATVAEDFETDEDVPDGEGDGPTLFSSAGQLLPSGQADADTLPVKLQEHLDAINKQIRWIQEEESTEQRAEETESRAGRARLGSLRRFESLSSLNLCPASSLASSCPPSRAPSPPRRRRRSLAHEGDRLGIMTAVQSQREQDWESAQQTRVVATMAQDFESDEDVSDGEGDRVTLFSSAGHLPPSGQADADTLPVMPREQLDTISEETRWIQEEESTEQRAEETESRAGRARLGSLRRFESLSSLNLCPASSLASSCPPSRAPSPPRRRRRSLAHEGDRLGIMTAVQSQREQDWESAQQTRVVATMAQDFESDEDVSDGEGDRVTLFSSAGHLPPSGQADADTLPVMPREQLDTISEETRWVWIQEEESTEQRAEETESRAGRARLGSLRRFESLSSLNLCPASSLASSCPPSRAPSPPRRRRRSLAHEGDRLGIMTAVQSQREQDWESAQQTRVVATMAQDFESDEDVSDGEGDRVTLFSSAGQLPPSGQADADTLPVMPREQLDTISEETRWIQEEESTEQRAEETESRAGRARLGSLRRFESLSSLNLCPASSLASSCPPSRAPSPPRRRRRSLAHEGDRLGIMTAVQSQREQDWESAQQTRVVATMAQDFESDEDVSDGEGDRVTLFSSAGQLLPSGQADADTLPVMPREQLDTISEETRWIQEEESTEQRAEETESRPGRARLGSLRRFESLSSLNLCPASSLASSCPPSRAPSPPRKRRRSLAHEGDRLGIMTAVQSQREQDWESAQQTRVVATMAQDFESDEDVSDGEGDRVTLFSSAGQLPPSGQADADTLPVMPREQLDTISEETRWIQEEESTEQRAEETESRPGRARLGSLRRFESLSSLNLCPASSLASSCPPSRAPSPPRKRRRSLAHEGDRLGIMTAVQSQREQDWESAQQTRVVATMAQDFESDEDVSDGEGDRVTLFSSAGQLPPSGQADADTLPVMPREQLDTISEETRWVWIQEEESTEQRAEETESRPGRARLGSLRRFESLSSLNLCPASSLASSCPPSRAPSPPRKRRRSLAHEGDRLGIMTAVQSQREQDWESAQQTRVVATMAQDFESDEDVSDGEGDRVTLFSSAGQLPPSGQADADTLPVMPREQLDTISEETRRAPSPPRKRRRSLAHEGDRLGIMTAVQSQREQDWESAQQTRVVATMAQDFESDEDVSDGEGDRVTLFSSAGQLPPSGQADADTLPVMPREQLDTISEETRWIQEEESTEQRAEETESRAGRARLGSLRRFESLSSLNLCPASSLASSCPPSRAPSPPRKRRHSLAHEGDRLGVMTAVQSQREQDWESAQQTRVVATMAQDFESDEDVSDGEGDRVTLFSSAGQLPPSGQADADTLPVMPREQLDTISEETRWLQEERESMEQRAEETESRVGGARFCSLWRFFLSRFKSLSSLNLCLASSLAGSCPPSRERSRPRRRWHSLACEGDQLDVMTPVQSQREQGWESAKQARVVATVAEDFETDEDVPDGEGDGPTLFSSAGQLLPSGQADADTLPVKLQEHLDAINKQIRWIQEEESTEQRAEETESRAGRARLGSLRRFESLSSLNLCPASSLASSCPPSRAPSPPRRRRRSLAHEGDRLGIMTAVQSQREQDWESAQQTRVVATMAQDFESDEDVSDGEGDRVTLFSSAGQLPPSGQADADTLPVMPREQLDTISEETRWIQEEESTEQRAEETESRAGRARLGSLRRFESLSSLNLCPASSLASSCPPSRAPSPPRRRRRSLAHEGDRLGVMTAVQSQREQDWESAQQTRVVATMAQDFESDEDVSDGEGDRVTLFSSAGQLPPSGQADADTLPVMPREQLDTISEETRWLQEERESMEQRAEETESRVGGARFCSLWHFFCLFVCFFWSRFKSLSSLNLCLASSLAGSCPPSRERSRPRRRWHSLACEGDQLDVMTPVQSQREQGWESAKQARVVATVAEDFETDEDVPDGEGDGPTLFSSAGQLLPSGQADADTLPVKLQEHLDAINKQIRWIQEEESTEQQAEETESRAGRARLGSLRRFESLSSLNLCPASSLASSCPPSRAPSPPRRRRRSLAHEGDRLGIMTAVQSQREQDWESAQQTRVVATMAQDFESDEDVRERSRPRRRWHSLACEGDQLDVMTPLPALMEEVEDDKTAIQCEASSPASPQSLWLDRLHTGVLRAASPEDVRDTC</sequence>
<reference evidence="1" key="1">
    <citation type="submission" date="2025-03" db="EMBL/GenBank/DDBJ databases">
        <authorList>
            <consortium name="ELIXIR-Norway"/>
            <consortium name="Elixir Norway"/>
        </authorList>
    </citation>
    <scope>NUCLEOTIDE SEQUENCE</scope>
</reference>
<gene>
    <name evidence="1" type="ORF">MRATA1EN22A_LOCUS29241</name>
</gene>
<evidence type="ECO:0000313" key="2">
    <source>
        <dbReference type="Proteomes" id="UP001162501"/>
    </source>
</evidence>
<protein>
    <submittedName>
        <fullName evidence="1">Uncharacterized protein</fullName>
    </submittedName>
</protein>
<evidence type="ECO:0000313" key="1">
    <source>
        <dbReference type="EMBL" id="CAM9161229.1"/>
    </source>
</evidence>
<organism evidence="1 2">
    <name type="scientific">Rangifer tarandus platyrhynchus</name>
    <name type="common">Svalbard reindeer</name>
    <dbReference type="NCBI Taxonomy" id="3082113"/>
    <lineage>
        <taxon>Eukaryota</taxon>
        <taxon>Metazoa</taxon>
        <taxon>Chordata</taxon>
        <taxon>Craniata</taxon>
        <taxon>Vertebrata</taxon>
        <taxon>Euteleostomi</taxon>
        <taxon>Mammalia</taxon>
        <taxon>Eutheria</taxon>
        <taxon>Laurasiatheria</taxon>
        <taxon>Artiodactyla</taxon>
        <taxon>Ruminantia</taxon>
        <taxon>Pecora</taxon>
        <taxon>Cervidae</taxon>
        <taxon>Odocoileinae</taxon>
        <taxon>Rangifer</taxon>
    </lineage>
</organism>
<comment type="caution">
    <text evidence="1">The sequence shown here is derived from an EMBL/GenBank/DDBJ whole genome shotgun (WGS) entry which is preliminary data.</text>
</comment>
<accession>A0ACB1KFA2</accession>